<dbReference type="AlphaFoldDB" id="A0A6I4TUK2"/>
<keyword evidence="17" id="KW-1185">Reference proteome</keyword>
<evidence type="ECO:0000256" key="1">
    <source>
        <dbReference type="ARBA" id="ARBA00004571"/>
    </source>
</evidence>
<evidence type="ECO:0000256" key="3">
    <source>
        <dbReference type="ARBA" id="ARBA00022452"/>
    </source>
</evidence>
<evidence type="ECO:0000256" key="4">
    <source>
        <dbReference type="ARBA" id="ARBA00022496"/>
    </source>
</evidence>
<gene>
    <name evidence="16" type="ORF">GRI97_12180</name>
</gene>
<evidence type="ECO:0000256" key="10">
    <source>
        <dbReference type="ARBA" id="ARBA00023237"/>
    </source>
</evidence>
<sequence>MLAKPPRAALESRALWLANAALVALIAGATPQIASAKDATAETALTAAADDAAAEAAAAEEAERNGNAILVMARNRQERLEDVPIPISVLGAETLQQQRVLTIADISQRAPGLTATTPNARRTGVSLRGIGKTSGNDNMEAAVGVIVDDVFLGHVGMTYQDFTDLAQVEILRGPQGTLLGKNTSLGVIRYTSKAPSFAPEASLELEGGLSQPAFRARGSFSDALAPDLLAFRASFFVDKQDGDIFNTNPAVGGRWHEQNRYGGRVQLLLEPADNFSLRLNADFAETNENSNTKPFMVDPATLNDGSVRGTTYSTRLARSYFGGYQPTIGSWNTIDIDEALPLVTRNYGGSAVATWDVGALEIKSITAARWFYFNATNDQEQTRFAISRSGTLVTTQQLSQELRFTGDVTDSIDYQAGIYLMRIETDSNGRSRFGPDAGAFFATHAQYAALNTPAGWELLQASLAGTRSVTNQHPISNSQAVFAQANWKLTDRATLTAGIRYTREQKTSTITRTIGREDGSPLVSTGNATADAIRATQLNTPYATVIGEPIDDGAFAWLINPSYQLADDVLLYASASGGGKSGAVAFDNNGTRRNVAPEETTDFEFGIKGQLFGRVLQFNANLYHTQVRNYQAVTNIADPTAATGFSSVLGNIPKLRAQGVELDAALTPFDGLTINFGGAYNDATYSDWANATCPRSFPSSVVSCDNTGRQIVGAPKWTGILGFNFEREIGSSGLSLYAWGNNTYRSSHNLEQLLSPYGWQGAYHLTDAGAGVITEIGGVRTQIGIAAKNLFDVHYTTSVNDFSNNAPVGFDGIGPRRQISAVVRASF</sequence>
<dbReference type="EMBL" id="WTYJ01000002">
    <property type="protein sequence ID" value="MXO99746.1"/>
    <property type="molecule type" value="Genomic_DNA"/>
</dbReference>
<evidence type="ECO:0000256" key="8">
    <source>
        <dbReference type="ARBA" id="ARBA00023077"/>
    </source>
</evidence>
<keyword evidence="4" id="KW-0410">Iron transport</keyword>
<protein>
    <submittedName>
        <fullName evidence="16">TonB-dependent receptor</fullName>
    </submittedName>
</protein>
<evidence type="ECO:0000256" key="13">
    <source>
        <dbReference type="SAM" id="SignalP"/>
    </source>
</evidence>
<feature type="domain" description="TonB-dependent receptor-like beta-barrel" evidence="14">
    <location>
        <begin position="304"/>
        <end position="772"/>
    </location>
</feature>
<dbReference type="InterPro" id="IPR036942">
    <property type="entry name" value="Beta-barrel_TonB_sf"/>
</dbReference>
<evidence type="ECO:0000313" key="17">
    <source>
        <dbReference type="Proteomes" id="UP000469430"/>
    </source>
</evidence>
<dbReference type="RefSeq" id="WP_161391438.1">
    <property type="nucleotide sequence ID" value="NZ_JBHSCP010000001.1"/>
</dbReference>
<keyword evidence="5 11" id="KW-0812">Transmembrane</keyword>
<feature type="chain" id="PRO_5026294694" evidence="13">
    <location>
        <begin position="37"/>
        <end position="827"/>
    </location>
</feature>
<accession>A0A6I4TUK2</accession>
<feature type="signal peptide" evidence="13">
    <location>
        <begin position="1"/>
        <end position="36"/>
    </location>
</feature>
<proteinExistence type="inferred from homology"/>
<keyword evidence="2 11" id="KW-0813">Transport</keyword>
<feature type="domain" description="TonB-dependent receptor plug" evidence="15">
    <location>
        <begin position="80"/>
        <end position="187"/>
    </location>
</feature>
<evidence type="ECO:0000313" key="16">
    <source>
        <dbReference type="EMBL" id="MXO99746.1"/>
    </source>
</evidence>
<dbReference type="OrthoDB" id="9760333at2"/>
<dbReference type="InterPro" id="IPR000531">
    <property type="entry name" value="Beta-barrel_TonB"/>
</dbReference>
<dbReference type="InterPro" id="IPR039426">
    <property type="entry name" value="TonB-dep_rcpt-like"/>
</dbReference>
<name>A0A6I4TUK2_9SPHN</name>
<dbReference type="PROSITE" id="PS52016">
    <property type="entry name" value="TONB_DEPENDENT_REC_3"/>
    <property type="match status" value="1"/>
</dbReference>
<dbReference type="PANTHER" id="PTHR32552:SF81">
    <property type="entry name" value="TONB-DEPENDENT OUTER MEMBRANE RECEPTOR"/>
    <property type="match status" value="1"/>
</dbReference>
<reference evidence="16 17" key="1">
    <citation type="submission" date="2019-12" db="EMBL/GenBank/DDBJ databases">
        <title>Genomic-based taxomic classification of the family Erythrobacteraceae.</title>
        <authorList>
            <person name="Xu L."/>
        </authorList>
    </citation>
    <scope>NUCLEOTIDE SEQUENCE [LARGE SCALE GENOMIC DNA]</scope>
    <source>
        <strain evidence="16 17">S36</strain>
    </source>
</reference>
<keyword evidence="8 12" id="KW-0798">TonB box</keyword>
<keyword evidence="13" id="KW-0732">Signal</keyword>
<keyword evidence="6" id="KW-0408">Iron</keyword>
<keyword evidence="16" id="KW-0675">Receptor</keyword>
<comment type="caution">
    <text evidence="16">The sequence shown here is derived from an EMBL/GenBank/DDBJ whole genome shotgun (WGS) entry which is preliminary data.</text>
</comment>
<keyword evidence="7" id="KW-0406">Ion transport</keyword>
<dbReference type="PANTHER" id="PTHR32552">
    <property type="entry name" value="FERRICHROME IRON RECEPTOR-RELATED"/>
    <property type="match status" value="1"/>
</dbReference>
<evidence type="ECO:0000256" key="6">
    <source>
        <dbReference type="ARBA" id="ARBA00023004"/>
    </source>
</evidence>
<evidence type="ECO:0000256" key="7">
    <source>
        <dbReference type="ARBA" id="ARBA00023065"/>
    </source>
</evidence>
<evidence type="ECO:0000256" key="11">
    <source>
        <dbReference type="PROSITE-ProRule" id="PRU01360"/>
    </source>
</evidence>
<comment type="similarity">
    <text evidence="11 12">Belongs to the TonB-dependent receptor family.</text>
</comment>
<dbReference type="Pfam" id="PF07715">
    <property type="entry name" value="Plug"/>
    <property type="match status" value="1"/>
</dbReference>
<dbReference type="Gene3D" id="2.40.170.20">
    <property type="entry name" value="TonB-dependent receptor, beta-barrel domain"/>
    <property type="match status" value="1"/>
</dbReference>
<keyword evidence="10 11" id="KW-0998">Cell outer membrane</keyword>
<dbReference type="SUPFAM" id="SSF56935">
    <property type="entry name" value="Porins"/>
    <property type="match status" value="1"/>
</dbReference>
<comment type="subcellular location">
    <subcellularLocation>
        <location evidence="1 11">Cell outer membrane</location>
        <topology evidence="1 11">Multi-pass membrane protein</topology>
    </subcellularLocation>
</comment>
<dbReference type="Proteomes" id="UP000469430">
    <property type="component" value="Unassembled WGS sequence"/>
</dbReference>
<organism evidence="16 17">
    <name type="scientific">Croceibacterium xixiisoli</name>
    <dbReference type="NCBI Taxonomy" id="1476466"/>
    <lineage>
        <taxon>Bacteria</taxon>
        <taxon>Pseudomonadati</taxon>
        <taxon>Pseudomonadota</taxon>
        <taxon>Alphaproteobacteria</taxon>
        <taxon>Sphingomonadales</taxon>
        <taxon>Erythrobacteraceae</taxon>
        <taxon>Croceibacterium</taxon>
    </lineage>
</organism>
<keyword evidence="9 11" id="KW-0472">Membrane</keyword>
<dbReference type="InterPro" id="IPR012910">
    <property type="entry name" value="Plug_dom"/>
</dbReference>
<evidence type="ECO:0000256" key="12">
    <source>
        <dbReference type="RuleBase" id="RU003357"/>
    </source>
</evidence>
<evidence type="ECO:0000256" key="5">
    <source>
        <dbReference type="ARBA" id="ARBA00022692"/>
    </source>
</evidence>
<evidence type="ECO:0000256" key="9">
    <source>
        <dbReference type="ARBA" id="ARBA00023136"/>
    </source>
</evidence>
<keyword evidence="3 11" id="KW-1134">Transmembrane beta strand</keyword>
<evidence type="ECO:0000259" key="15">
    <source>
        <dbReference type="Pfam" id="PF07715"/>
    </source>
</evidence>
<dbReference type="GO" id="GO:0009279">
    <property type="term" value="C:cell outer membrane"/>
    <property type="evidence" value="ECO:0007669"/>
    <property type="project" value="UniProtKB-SubCell"/>
</dbReference>
<dbReference type="Pfam" id="PF00593">
    <property type="entry name" value="TonB_dep_Rec_b-barrel"/>
    <property type="match status" value="1"/>
</dbReference>
<evidence type="ECO:0000259" key="14">
    <source>
        <dbReference type="Pfam" id="PF00593"/>
    </source>
</evidence>
<evidence type="ECO:0000256" key="2">
    <source>
        <dbReference type="ARBA" id="ARBA00022448"/>
    </source>
</evidence>
<dbReference type="GO" id="GO:0006826">
    <property type="term" value="P:iron ion transport"/>
    <property type="evidence" value="ECO:0007669"/>
    <property type="project" value="UniProtKB-KW"/>
</dbReference>